<dbReference type="STRING" id="537011.PREVCOP_06070"/>
<evidence type="ECO:0000313" key="1">
    <source>
        <dbReference type="EMBL" id="EFB34351.1"/>
    </source>
</evidence>
<sequence length="46" mass="5338">MKSKNKSRRLLQISDINQTSAFAASFFFKITKITKVTSNFLRFPIL</sequence>
<dbReference type="AlphaFoldDB" id="D1PFR2"/>
<reference evidence="1" key="1">
    <citation type="submission" date="2009-11" db="EMBL/GenBank/DDBJ databases">
        <authorList>
            <person name="Weinstock G."/>
            <person name="Sodergren E."/>
            <person name="Clifton S."/>
            <person name="Fulton L."/>
            <person name="Fulton B."/>
            <person name="Courtney L."/>
            <person name="Fronick C."/>
            <person name="Harrison M."/>
            <person name="Strong C."/>
            <person name="Farmer C."/>
            <person name="Delahaunty K."/>
            <person name="Markovic C."/>
            <person name="Hall O."/>
            <person name="Minx P."/>
            <person name="Tomlinson C."/>
            <person name="Mitreva M."/>
            <person name="Nelson J."/>
            <person name="Hou S."/>
            <person name="Wollam A."/>
            <person name="Pepin K.H."/>
            <person name="Johnson M."/>
            <person name="Bhonagiri V."/>
            <person name="Nash W.E."/>
            <person name="Warren W."/>
            <person name="Chinwalla A."/>
            <person name="Mardis E.R."/>
            <person name="Wilson R.K."/>
        </authorList>
    </citation>
    <scope>NUCLEOTIDE SEQUENCE [LARGE SCALE GENOMIC DNA]</scope>
    <source>
        <strain evidence="1">DSM 18205</strain>
    </source>
</reference>
<dbReference type="HOGENOM" id="CLU_3187292_0_0_10"/>
<accession>D1PFR2</accession>
<dbReference type="Proteomes" id="UP000004477">
    <property type="component" value="Unassembled WGS sequence"/>
</dbReference>
<organism evidence="1 2">
    <name type="scientific">Segatella copri DSM 18205</name>
    <dbReference type="NCBI Taxonomy" id="537011"/>
    <lineage>
        <taxon>Bacteria</taxon>
        <taxon>Pseudomonadati</taxon>
        <taxon>Bacteroidota</taxon>
        <taxon>Bacteroidia</taxon>
        <taxon>Bacteroidales</taxon>
        <taxon>Prevotellaceae</taxon>
        <taxon>Segatella</taxon>
    </lineage>
</organism>
<name>D1PFR2_9BACT</name>
<dbReference type="PaxDb" id="537011-PREVCOP_06070"/>
<evidence type="ECO:0000313" key="2">
    <source>
        <dbReference type="Proteomes" id="UP000004477"/>
    </source>
</evidence>
<proteinExistence type="predicted"/>
<keyword evidence="2" id="KW-1185">Reference proteome</keyword>
<dbReference type="EMBL" id="ACBX02000037">
    <property type="protein sequence ID" value="EFB34351.1"/>
    <property type="molecule type" value="Genomic_DNA"/>
</dbReference>
<gene>
    <name evidence="1" type="ORF">PREVCOP_06070</name>
</gene>
<comment type="caution">
    <text evidence="1">The sequence shown here is derived from an EMBL/GenBank/DDBJ whole genome shotgun (WGS) entry which is preliminary data.</text>
</comment>
<protein>
    <submittedName>
        <fullName evidence="1">Uncharacterized protein</fullName>
    </submittedName>
</protein>